<evidence type="ECO:0000313" key="3">
    <source>
        <dbReference type="Proteomes" id="UP001154329"/>
    </source>
</evidence>
<dbReference type="EMBL" id="OU899035">
    <property type="protein sequence ID" value="CAH1725342.1"/>
    <property type="molecule type" value="Genomic_DNA"/>
</dbReference>
<feature type="compositionally biased region" description="Low complexity" evidence="1">
    <location>
        <begin position="533"/>
        <end position="550"/>
    </location>
</feature>
<dbReference type="Proteomes" id="UP001154329">
    <property type="component" value="Chromosome 2"/>
</dbReference>
<feature type="region of interest" description="Disordered" evidence="1">
    <location>
        <begin position="474"/>
        <end position="507"/>
    </location>
</feature>
<feature type="region of interest" description="Disordered" evidence="1">
    <location>
        <begin position="837"/>
        <end position="868"/>
    </location>
</feature>
<protein>
    <submittedName>
        <fullName evidence="2">Uncharacterized protein</fullName>
    </submittedName>
</protein>
<feature type="compositionally biased region" description="Polar residues" evidence="1">
    <location>
        <begin position="837"/>
        <end position="853"/>
    </location>
</feature>
<evidence type="ECO:0000256" key="1">
    <source>
        <dbReference type="SAM" id="MobiDB-lite"/>
    </source>
</evidence>
<organism evidence="2 3">
    <name type="scientific">Aphis gossypii</name>
    <name type="common">Cotton aphid</name>
    <dbReference type="NCBI Taxonomy" id="80765"/>
    <lineage>
        <taxon>Eukaryota</taxon>
        <taxon>Metazoa</taxon>
        <taxon>Ecdysozoa</taxon>
        <taxon>Arthropoda</taxon>
        <taxon>Hexapoda</taxon>
        <taxon>Insecta</taxon>
        <taxon>Pterygota</taxon>
        <taxon>Neoptera</taxon>
        <taxon>Paraneoptera</taxon>
        <taxon>Hemiptera</taxon>
        <taxon>Sternorrhyncha</taxon>
        <taxon>Aphidomorpha</taxon>
        <taxon>Aphidoidea</taxon>
        <taxon>Aphididae</taxon>
        <taxon>Aphidini</taxon>
        <taxon>Aphis</taxon>
        <taxon>Aphis</taxon>
    </lineage>
</organism>
<evidence type="ECO:0000313" key="2">
    <source>
        <dbReference type="EMBL" id="CAH1725342.1"/>
    </source>
</evidence>
<accession>A0A9P0J0Y2</accession>
<reference evidence="2" key="2">
    <citation type="submission" date="2022-10" db="EMBL/GenBank/DDBJ databases">
        <authorList>
            <consortium name="ENA_rothamsted_submissions"/>
            <consortium name="culmorum"/>
            <person name="King R."/>
        </authorList>
    </citation>
    <scope>NUCLEOTIDE SEQUENCE</scope>
</reference>
<proteinExistence type="predicted"/>
<name>A0A9P0J0Y2_APHGO</name>
<reference evidence="2" key="1">
    <citation type="submission" date="2022-02" db="EMBL/GenBank/DDBJ databases">
        <authorList>
            <person name="King R."/>
        </authorList>
    </citation>
    <scope>NUCLEOTIDE SEQUENCE</scope>
</reference>
<gene>
    <name evidence="2" type="ORF">APHIGO_LOCUS6445</name>
</gene>
<dbReference type="AlphaFoldDB" id="A0A9P0J0Y2"/>
<feature type="compositionally biased region" description="Low complexity" evidence="1">
    <location>
        <begin position="654"/>
        <end position="667"/>
    </location>
</feature>
<sequence>MDLQLLLSSHLTHMDLHPVVLMGHLQKILMDHHLKIHMDHLRKILMVHHLKIRMDHLQKILMVHHLKIRMDHLQKIHMVHRLVVHMARHLKNHMDHLQVDHMDHLQKIRTDHLQKIHMDPLQKIHMDPLQKIHMGHLQKIRMGHLQKIRMDLHLVVRMDLHPVVLMGRLQKIRMDLHQVDHMDHLQVDLMDLLLNLHTTHLQKNHTDHHQVDHTGRLQLDRMDHLPKVLMDLNQVDLMDHHQVDHMDPLQKIHTDHHQVDHMDRLQKIRTDLHQVDHMDHLQVNLMDLLLNLHTTLLLKNHMDHLQVDHTDLLQVDHTDHLPKVHMDLSQVDLMDHHQVDHMDPLQKILMAHLKNHMVYHHLDHLVHRRNLMGYHQLDHLGHPRSLMAHLLSLHIILHHQVNHMVSPSKDTYGIPSLGFIDNSLQIQYASPSASSYNGLPPEGTFGTPLAICCGTPPPDLVSQKPADSQYGLTYGQASGRQIPGPNLQPKSPVKNRAPVPPGLVESTQYNSFQGEPYIPPPVSEVSATGNDAYAAPSSSTGYSSSNSNPGIEHSPIVSQDQQQYTIPVTQDTPNNGLYNQGLSTSYALPAPESYQHITQTVSVNNANQEPNSYVQPNQLLLSNVDNYGTPQQAFDLNQQIEENKNNPQQRDTENNSQQSGNNNYQQQPDGVDVNDIVKSLGLEGSSVVGSKSVDINGIQEYPVQGSNGNYMLQIQPGQGGGENVAHDQVLSNGLLQDILSAIENQQKSDNSYDNQPQGSEVRQITTAAVNTSTEWPENSANKKQEMALFYSTRDGKGQSTQGTETLPNEINHLSVNEVSNGNFVSYKSPKVNYVYSESSPQAVSQAYSQQSTPKTDESSTDSLSSTGK</sequence>
<feature type="region of interest" description="Disordered" evidence="1">
    <location>
        <begin position="522"/>
        <end position="561"/>
    </location>
</feature>
<feature type="region of interest" description="Disordered" evidence="1">
    <location>
        <begin position="645"/>
        <end position="670"/>
    </location>
</feature>
<keyword evidence="3" id="KW-1185">Reference proteome</keyword>